<organism evidence="1 2">
    <name type="scientific">Deinococcus terrestris</name>
    <dbReference type="NCBI Taxonomy" id="2651870"/>
    <lineage>
        <taxon>Bacteria</taxon>
        <taxon>Thermotogati</taxon>
        <taxon>Deinococcota</taxon>
        <taxon>Deinococci</taxon>
        <taxon>Deinococcales</taxon>
        <taxon>Deinococcaceae</taxon>
        <taxon>Deinococcus</taxon>
    </lineage>
</organism>
<evidence type="ECO:0000313" key="2">
    <source>
        <dbReference type="Proteomes" id="UP000484842"/>
    </source>
</evidence>
<dbReference type="AlphaFoldDB" id="A0A7X1NYM8"/>
<reference evidence="1 2" key="1">
    <citation type="submission" date="2019-10" db="EMBL/GenBank/DDBJ databases">
        <title>Deinococcus sp. isolated from soil.</title>
        <authorList>
            <person name="Li Y."/>
            <person name="Wang J."/>
        </authorList>
    </citation>
    <scope>NUCLEOTIDE SEQUENCE [LARGE SCALE GENOMIC DNA]</scope>
    <source>
        <strain evidence="1 2">SDU3-2</strain>
    </source>
</reference>
<dbReference type="RefSeq" id="WP_152872530.1">
    <property type="nucleotide sequence ID" value="NZ_WBSL01000018.1"/>
</dbReference>
<gene>
    <name evidence="1" type="ORF">F8S09_16310</name>
</gene>
<comment type="caution">
    <text evidence="1">The sequence shown here is derived from an EMBL/GenBank/DDBJ whole genome shotgun (WGS) entry which is preliminary data.</text>
</comment>
<proteinExistence type="predicted"/>
<evidence type="ECO:0000313" key="1">
    <source>
        <dbReference type="EMBL" id="MPY68220.1"/>
    </source>
</evidence>
<accession>A0A7X1NYM8</accession>
<sequence>MTILLVAASLSACGNDEPNDANIDQAVRARMGGKPKAICVPEYVKLDEPFRAPVDDRTAQDVEDLAALGLVEVEQGSDVFTLQARPKAQPYIEHGQLCLARYSYGKLKSLADRQVNSGGLKTLVAHITPVVEPMPGVPPHWVERISSIQGIRGMTAEMVQTKEGWRAVSESLY</sequence>
<name>A0A7X1NYM8_9DEIO</name>
<protein>
    <submittedName>
        <fullName evidence="1">Uncharacterized protein</fullName>
    </submittedName>
</protein>
<keyword evidence="2" id="KW-1185">Reference proteome</keyword>
<dbReference type="EMBL" id="WBSL01000018">
    <property type="protein sequence ID" value="MPY68220.1"/>
    <property type="molecule type" value="Genomic_DNA"/>
</dbReference>
<dbReference type="Proteomes" id="UP000484842">
    <property type="component" value="Unassembled WGS sequence"/>
</dbReference>